<feature type="transmembrane region" description="Helical" evidence="6">
    <location>
        <begin position="95"/>
        <end position="113"/>
    </location>
</feature>
<protein>
    <submittedName>
        <fullName evidence="8">EamA family transporter</fullName>
    </submittedName>
</protein>
<evidence type="ECO:0000259" key="7">
    <source>
        <dbReference type="Pfam" id="PF00892"/>
    </source>
</evidence>
<dbReference type="EMBL" id="WTZA01000001">
    <property type="protein sequence ID" value="MXO75281.1"/>
    <property type="molecule type" value="Genomic_DNA"/>
</dbReference>
<evidence type="ECO:0000256" key="2">
    <source>
        <dbReference type="ARBA" id="ARBA00007362"/>
    </source>
</evidence>
<comment type="similarity">
    <text evidence="2">Belongs to the EamA transporter family.</text>
</comment>
<accession>A0A6I4TD98</accession>
<keyword evidence="3 6" id="KW-0812">Transmembrane</keyword>
<dbReference type="PANTHER" id="PTHR32322">
    <property type="entry name" value="INNER MEMBRANE TRANSPORTER"/>
    <property type="match status" value="1"/>
</dbReference>
<feature type="transmembrane region" description="Helical" evidence="6">
    <location>
        <begin position="300"/>
        <end position="318"/>
    </location>
</feature>
<dbReference type="SUPFAM" id="SSF103481">
    <property type="entry name" value="Multidrug resistance efflux transporter EmrE"/>
    <property type="match status" value="2"/>
</dbReference>
<gene>
    <name evidence="8" type="ORF">GRI40_08650</name>
</gene>
<feature type="transmembrane region" description="Helical" evidence="6">
    <location>
        <begin position="212"/>
        <end position="233"/>
    </location>
</feature>
<dbReference type="InterPro" id="IPR000620">
    <property type="entry name" value="EamA_dom"/>
</dbReference>
<dbReference type="AlphaFoldDB" id="A0A6I4TD98"/>
<keyword evidence="4 6" id="KW-1133">Transmembrane helix</keyword>
<reference evidence="8 9" key="1">
    <citation type="submission" date="2019-12" db="EMBL/GenBank/DDBJ databases">
        <title>Genomic-based taxomic classification of the family Erythrobacteraceae.</title>
        <authorList>
            <person name="Xu L."/>
        </authorList>
    </citation>
    <scope>NUCLEOTIDE SEQUENCE [LARGE SCALE GENOMIC DNA]</scope>
    <source>
        <strain evidence="8 9">100921-2</strain>
    </source>
</reference>
<name>A0A6I4TD98_9SPHN</name>
<feature type="domain" description="EamA" evidence="7">
    <location>
        <begin position="38"/>
        <end position="166"/>
    </location>
</feature>
<evidence type="ECO:0000256" key="4">
    <source>
        <dbReference type="ARBA" id="ARBA00022989"/>
    </source>
</evidence>
<dbReference type="InterPro" id="IPR037185">
    <property type="entry name" value="EmrE-like"/>
</dbReference>
<feature type="transmembrane region" description="Helical" evidence="6">
    <location>
        <begin position="245"/>
        <end position="264"/>
    </location>
</feature>
<evidence type="ECO:0000256" key="1">
    <source>
        <dbReference type="ARBA" id="ARBA00004141"/>
    </source>
</evidence>
<proteinExistence type="inferred from homology"/>
<feature type="transmembrane region" description="Helical" evidence="6">
    <location>
        <begin position="180"/>
        <end position="200"/>
    </location>
</feature>
<feature type="transmembrane region" description="Helical" evidence="6">
    <location>
        <begin position="151"/>
        <end position="168"/>
    </location>
</feature>
<evidence type="ECO:0000256" key="5">
    <source>
        <dbReference type="ARBA" id="ARBA00023136"/>
    </source>
</evidence>
<organism evidence="8 9">
    <name type="scientific">Tsuneonella aeria</name>
    <dbReference type="NCBI Taxonomy" id="1837929"/>
    <lineage>
        <taxon>Bacteria</taxon>
        <taxon>Pseudomonadati</taxon>
        <taxon>Pseudomonadota</taxon>
        <taxon>Alphaproteobacteria</taxon>
        <taxon>Sphingomonadales</taxon>
        <taxon>Erythrobacteraceae</taxon>
        <taxon>Tsuneonella</taxon>
    </lineage>
</organism>
<sequence length="325" mass="34025">MEQPGRRCLRACQGHRRAVSQDPNPPHALLRPRIAIPFILTALIWGSTWYVIRGQITDVPGQWSIAYRFAMAAPAMFALAIAMRKSLAMPARAHGLAMAMGLLQFCGNYTFVYASEAHLTSGVVALLIGMMFVPNALLARALLGQTVTRRFVLGSAIALAGIAVLLVNEARAAPMGGADVPLGTLLALGGMLVASVANVIQAGPAGRGVPLVTLLAWAILYGTGIDVAAAWIVAGPPVFPDAPAYWLGTAWLAIAGTVVTFPMYYQLVRELGAGRAAYNGVLVVVIAMAISTLLEGYVWSALAITGAALATAGMIVALRARQVAP</sequence>
<dbReference type="GO" id="GO:0016020">
    <property type="term" value="C:membrane"/>
    <property type="evidence" value="ECO:0007669"/>
    <property type="project" value="UniProtKB-SubCell"/>
</dbReference>
<evidence type="ECO:0000256" key="3">
    <source>
        <dbReference type="ARBA" id="ARBA00022692"/>
    </source>
</evidence>
<dbReference type="Proteomes" id="UP000439522">
    <property type="component" value="Unassembled WGS sequence"/>
</dbReference>
<comment type="subcellular location">
    <subcellularLocation>
        <location evidence="1">Membrane</location>
        <topology evidence="1">Multi-pass membrane protein</topology>
    </subcellularLocation>
</comment>
<feature type="transmembrane region" description="Helical" evidence="6">
    <location>
        <begin position="276"/>
        <end position="294"/>
    </location>
</feature>
<keyword evidence="5 6" id="KW-0472">Membrane</keyword>
<dbReference type="Pfam" id="PF00892">
    <property type="entry name" value="EamA"/>
    <property type="match status" value="1"/>
</dbReference>
<feature type="transmembrane region" description="Helical" evidence="6">
    <location>
        <begin position="64"/>
        <end position="83"/>
    </location>
</feature>
<dbReference type="OrthoDB" id="2352272at2"/>
<feature type="transmembrane region" description="Helical" evidence="6">
    <location>
        <begin position="34"/>
        <end position="52"/>
    </location>
</feature>
<dbReference type="PANTHER" id="PTHR32322:SF2">
    <property type="entry name" value="EAMA DOMAIN-CONTAINING PROTEIN"/>
    <property type="match status" value="1"/>
</dbReference>
<dbReference type="InterPro" id="IPR050638">
    <property type="entry name" value="AA-Vitamin_Transporters"/>
</dbReference>
<evidence type="ECO:0000313" key="8">
    <source>
        <dbReference type="EMBL" id="MXO75281.1"/>
    </source>
</evidence>
<evidence type="ECO:0000313" key="9">
    <source>
        <dbReference type="Proteomes" id="UP000439522"/>
    </source>
</evidence>
<keyword evidence="9" id="KW-1185">Reference proteome</keyword>
<feature type="transmembrane region" description="Helical" evidence="6">
    <location>
        <begin position="119"/>
        <end position="139"/>
    </location>
</feature>
<comment type="caution">
    <text evidence="8">The sequence shown here is derived from an EMBL/GenBank/DDBJ whole genome shotgun (WGS) entry which is preliminary data.</text>
</comment>
<evidence type="ECO:0000256" key="6">
    <source>
        <dbReference type="SAM" id="Phobius"/>
    </source>
</evidence>